<dbReference type="PANTHER" id="PTHR45712:SF22">
    <property type="entry name" value="INSULIN-LIKE GROWTH FACTOR-BINDING PROTEIN COMPLEX ACID LABILE SUBUNIT"/>
    <property type="match status" value="1"/>
</dbReference>
<dbReference type="PANTHER" id="PTHR45712">
    <property type="entry name" value="AGAP008170-PA"/>
    <property type="match status" value="1"/>
</dbReference>
<keyword evidence="1" id="KW-0433">Leucine-rich repeat</keyword>
<keyword evidence="2" id="KW-0677">Repeat</keyword>
<dbReference type="STRING" id="69004.A0A182R0L9"/>
<dbReference type="InterPro" id="IPR001611">
    <property type="entry name" value="Leu-rich_rpt"/>
</dbReference>
<dbReference type="EMBL" id="AXCN02001805">
    <property type="status" value="NOT_ANNOTATED_CDS"/>
    <property type="molecule type" value="Genomic_DNA"/>
</dbReference>
<name>A0A182R0L9_9DIPT</name>
<dbReference type="Pfam" id="PF13855">
    <property type="entry name" value="LRR_8"/>
    <property type="match status" value="1"/>
</dbReference>
<reference evidence="4" key="1">
    <citation type="submission" date="2014-01" db="EMBL/GenBank/DDBJ databases">
        <title>The Genome Sequence of Anopheles farauti FAR1 (V2).</title>
        <authorList>
            <consortium name="The Broad Institute Genomics Platform"/>
            <person name="Neafsey D.E."/>
            <person name="Besansky N."/>
            <person name="Howell P."/>
            <person name="Walton C."/>
            <person name="Young S.K."/>
            <person name="Zeng Q."/>
            <person name="Gargeya S."/>
            <person name="Fitzgerald M."/>
            <person name="Haas B."/>
            <person name="Abouelleil A."/>
            <person name="Allen A.W."/>
            <person name="Alvarado L."/>
            <person name="Arachchi H.M."/>
            <person name="Berlin A.M."/>
            <person name="Chapman S.B."/>
            <person name="Gainer-Dewar J."/>
            <person name="Goldberg J."/>
            <person name="Griggs A."/>
            <person name="Gujja S."/>
            <person name="Hansen M."/>
            <person name="Howarth C."/>
            <person name="Imamovic A."/>
            <person name="Ireland A."/>
            <person name="Larimer J."/>
            <person name="McCowan C."/>
            <person name="Murphy C."/>
            <person name="Pearson M."/>
            <person name="Poon T.W."/>
            <person name="Priest M."/>
            <person name="Roberts A."/>
            <person name="Saif S."/>
            <person name="Shea T."/>
            <person name="Sisk P."/>
            <person name="Sykes S."/>
            <person name="Wortman J."/>
            <person name="Nusbaum C."/>
            <person name="Birren B."/>
        </authorList>
    </citation>
    <scope>NUCLEOTIDE SEQUENCE [LARGE SCALE GENOMIC DNA]</scope>
    <source>
        <strain evidence="4">FAR1</strain>
    </source>
</reference>
<dbReference type="Gene3D" id="3.80.10.10">
    <property type="entry name" value="Ribonuclease Inhibitor"/>
    <property type="match status" value="2"/>
</dbReference>
<evidence type="ECO:0000313" key="3">
    <source>
        <dbReference type="EnsemblMetazoa" id="AFAF020627-PA"/>
    </source>
</evidence>
<dbReference type="VEuPathDB" id="VectorBase:AFAF020627"/>
<evidence type="ECO:0000256" key="1">
    <source>
        <dbReference type="ARBA" id="ARBA00022614"/>
    </source>
</evidence>
<evidence type="ECO:0000313" key="4">
    <source>
        <dbReference type="Proteomes" id="UP000075886"/>
    </source>
</evidence>
<dbReference type="EnsemblMetazoa" id="AFAF020627-RA">
    <property type="protein sequence ID" value="AFAF020627-PA"/>
    <property type="gene ID" value="AFAF020627"/>
</dbReference>
<evidence type="ECO:0000256" key="2">
    <source>
        <dbReference type="ARBA" id="ARBA00022737"/>
    </source>
</evidence>
<dbReference type="InterPro" id="IPR050333">
    <property type="entry name" value="SLRP"/>
</dbReference>
<dbReference type="Proteomes" id="UP000075886">
    <property type="component" value="Unassembled WGS sequence"/>
</dbReference>
<evidence type="ECO:0008006" key="5">
    <source>
        <dbReference type="Google" id="ProtNLM"/>
    </source>
</evidence>
<keyword evidence="4" id="KW-1185">Reference proteome</keyword>
<dbReference type="InterPro" id="IPR032675">
    <property type="entry name" value="LRR_dom_sf"/>
</dbReference>
<organism evidence="3 4">
    <name type="scientific">Anopheles farauti</name>
    <dbReference type="NCBI Taxonomy" id="69004"/>
    <lineage>
        <taxon>Eukaryota</taxon>
        <taxon>Metazoa</taxon>
        <taxon>Ecdysozoa</taxon>
        <taxon>Arthropoda</taxon>
        <taxon>Hexapoda</taxon>
        <taxon>Insecta</taxon>
        <taxon>Pterygota</taxon>
        <taxon>Neoptera</taxon>
        <taxon>Endopterygota</taxon>
        <taxon>Diptera</taxon>
        <taxon>Nematocera</taxon>
        <taxon>Culicoidea</taxon>
        <taxon>Culicidae</taxon>
        <taxon>Anophelinae</taxon>
        <taxon>Anopheles</taxon>
    </lineage>
</organism>
<dbReference type="GO" id="GO:0005615">
    <property type="term" value="C:extracellular space"/>
    <property type="evidence" value="ECO:0007669"/>
    <property type="project" value="TreeGrafter"/>
</dbReference>
<proteinExistence type="predicted"/>
<dbReference type="SUPFAM" id="SSF52058">
    <property type="entry name" value="L domain-like"/>
    <property type="match status" value="1"/>
</dbReference>
<accession>A0A182R0L9</accession>
<reference evidence="3" key="2">
    <citation type="submission" date="2020-05" db="UniProtKB">
        <authorList>
            <consortium name="EnsemblMetazoa"/>
        </authorList>
    </citation>
    <scope>IDENTIFICATION</scope>
    <source>
        <strain evidence="3">FAR1</strain>
    </source>
</reference>
<sequence length="268" mass="30878">MIWTGVPTHRQVRVSLTAPKSTVHVIETPLQTIVFHESRNIYDVRIEKTLLEAIPPSIFTQELLETLFITNSQLTSIDFELFSKLPYLSYCNFSFNKLHTLHFSRDEPCCHRLLMFNLEHNRLEQFDFGAIAHMGCLDTLILRENRLHVLENRELNGTVPMKLSSFVCNELQRYSTKNWTTASNTSFARLNTIDLNGNQLRSVNMSMFISMPWLKDFIISQNKLTEVIVSDGKLPQRLEFIDLSFNRLANADLRSLLGVKTVNLGGNQ</sequence>
<protein>
    <recommendedName>
        <fullName evidence="5">Leucine rich immune protein (Coil-less)</fullName>
    </recommendedName>
</protein>
<dbReference type="AlphaFoldDB" id="A0A182R0L9"/>